<dbReference type="Gene3D" id="1.10.10.10">
    <property type="entry name" value="Winged helix-like DNA-binding domain superfamily/Winged helix DNA-binding domain"/>
    <property type="match status" value="1"/>
</dbReference>
<dbReference type="GO" id="GO:0006352">
    <property type="term" value="P:DNA-templated transcription initiation"/>
    <property type="evidence" value="ECO:0007669"/>
    <property type="project" value="InterPro"/>
</dbReference>
<dbReference type="PANTHER" id="PTHR43133">
    <property type="entry name" value="RNA POLYMERASE ECF-TYPE SIGMA FACTO"/>
    <property type="match status" value="1"/>
</dbReference>
<dbReference type="PANTHER" id="PTHR43133:SF39">
    <property type="entry name" value="SIMILAR TO RNA POLYMERASE SIGMA-E FACTOR"/>
    <property type="match status" value="1"/>
</dbReference>
<sequence>MDSPAITLLLKAASQGDAQAGERVLERLYAELRRLARQRLHQAGEPTALNPTALVHESWLRLHQAGELDFADRGRFLAYAAKVMHSIVIDQIRARQAQRRGGDLEQVTFNTAVADLPAQGEDQVLRVHEALEELAALDERLAQVVEMRYFGGLLESEIAAALGVTERTVQRDWQKARLFLAQALRH</sequence>
<evidence type="ECO:0000256" key="3">
    <source>
        <dbReference type="ARBA" id="ARBA00023082"/>
    </source>
</evidence>
<evidence type="ECO:0000256" key="2">
    <source>
        <dbReference type="ARBA" id="ARBA00023015"/>
    </source>
</evidence>
<dbReference type="Gene3D" id="1.10.1740.10">
    <property type="match status" value="1"/>
</dbReference>
<accession>A0A4R6NEM3</accession>
<dbReference type="InterPro" id="IPR014284">
    <property type="entry name" value="RNA_pol_sigma-70_dom"/>
</dbReference>
<dbReference type="InterPro" id="IPR053812">
    <property type="entry name" value="HTH_Sigma70_ECF-like"/>
</dbReference>
<organism evidence="6 7">
    <name type="scientific">Roseateles asaccharophilus</name>
    <dbReference type="NCBI Taxonomy" id="582607"/>
    <lineage>
        <taxon>Bacteria</taxon>
        <taxon>Pseudomonadati</taxon>
        <taxon>Pseudomonadota</taxon>
        <taxon>Betaproteobacteria</taxon>
        <taxon>Burkholderiales</taxon>
        <taxon>Sphaerotilaceae</taxon>
        <taxon>Roseateles</taxon>
    </lineage>
</organism>
<keyword evidence="3" id="KW-0731">Sigma factor</keyword>
<proteinExistence type="inferred from homology"/>
<gene>
    <name evidence="6" type="ORF">DFR39_101147</name>
</gene>
<dbReference type="InterPro" id="IPR011517">
    <property type="entry name" value="RNA_pol_sigma70_ECF-like"/>
</dbReference>
<keyword evidence="4" id="KW-0804">Transcription</keyword>
<keyword evidence="2" id="KW-0805">Transcription regulation</keyword>
<dbReference type="SUPFAM" id="SSF88946">
    <property type="entry name" value="Sigma2 domain of RNA polymerase sigma factors"/>
    <property type="match status" value="1"/>
</dbReference>
<dbReference type="GO" id="GO:0016987">
    <property type="term" value="F:sigma factor activity"/>
    <property type="evidence" value="ECO:0007669"/>
    <property type="project" value="UniProtKB-KW"/>
</dbReference>
<keyword evidence="7" id="KW-1185">Reference proteome</keyword>
<reference evidence="6 7" key="1">
    <citation type="submission" date="2019-03" db="EMBL/GenBank/DDBJ databases">
        <title>Genomic Encyclopedia of Type Strains, Phase IV (KMG-IV): sequencing the most valuable type-strain genomes for metagenomic binning, comparative biology and taxonomic classification.</title>
        <authorList>
            <person name="Goeker M."/>
        </authorList>
    </citation>
    <scope>NUCLEOTIDE SEQUENCE [LARGE SCALE GENOMIC DNA]</scope>
    <source>
        <strain evidence="6 7">DSM 25082</strain>
    </source>
</reference>
<dbReference type="AlphaFoldDB" id="A0A4R6NEM3"/>
<dbReference type="NCBIfam" id="TIGR02999">
    <property type="entry name" value="Sig-70_X6"/>
    <property type="match status" value="1"/>
</dbReference>
<dbReference type="InterPro" id="IPR039425">
    <property type="entry name" value="RNA_pol_sigma-70-like"/>
</dbReference>
<evidence type="ECO:0000256" key="4">
    <source>
        <dbReference type="ARBA" id="ARBA00023163"/>
    </source>
</evidence>
<feature type="domain" description="RNA polymerase sigma-70 ECF-like HTH" evidence="5">
    <location>
        <begin position="6"/>
        <end position="185"/>
    </location>
</feature>
<evidence type="ECO:0000313" key="6">
    <source>
        <dbReference type="EMBL" id="TDP12674.1"/>
    </source>
</evidence>
<dbReference type="InterPro" id="IPR013324">
    <property type="entry name" value="RNA_pol_sigma_r3/r4-like"/>
</dbReference>
<dbReference type="InterPro" id="IPR036388">
    <property type="entry name" value="WH-like_DNA-bd_sf"/>
</dbReference>
<comment type="similarity">
    <text evidence="1">Belongs to the sigma-70 factor family. ECF subfamily.</text>
</comment>
<dbReference type="Proteomes" id="UP000295357">
    <property type="component" value="Unassembled WGS sequence"/>
</dbReference>
<protein>
    <submittedName>
        <fullName evidence="6">RNA polymerase ECF family sigma subunit</fullName>
    </submittedName>
</protein>
<evidence type="ECO:0000313" key="7">
    <source>
        <dbReference type="Proteomes" id="UP000295357"/>
    </source>
</evidence>
<dbReference type="Pfam" id="PF07638">
    <property type="entry name" value="Sigma70_ECF"/>
    <property type="match status" value="1"/>
</dbReference>
<evidence type="ECO:0000256" key="1">
    <source>
        <dbReference type="ARBA" id="ARBA00010641"/>
    </source>
</evidence>
<evidence type="ECO:0000259" key="5">
    <source>
        <dbReference type="Pfam" id="PF07638"/>
    </source>
</evidence>
<dbReference type="InterPro" id="IPR013325">
    <property type="entry name" value="RNA_pol_sigma_r2"/>
</dbReference>
<name>A0A4R6NEM3_9BURK</name>
<dbReference type="OrthoDB" id="278371at2"/>
<dbReference type="EMBL" id="SNXE01000001">
    <property type="protein sequence ID" value="TDP12674.1"/>
    <property type="molecule type" value="Genomic_DNA"/>
</dbReference>
<dbReference type="SUPFAM" id="SSF88659">
    <property type="entry name" value="Sigma3 and sigma4 domains of RNA polymerase sigma factors"/>
    <property type="match status" value="1"/>
</dbReference>
<dbReference type="RefSeq" id="WP_133601620.1">
    <property type="nucleotide sequence ID" value="NZ_JAUFPJ010000005.1"/>
</dbReference>
<comment type="caution">
    <text evidence="6">The sequence shown here is derived from an EMBL/GenBank/DDBJ whole genome shotgun (WGS) entry which is preliminary data.</text>
</comment>
<dbReference type="NCBIfam" id="TIGR02937">
    <property type="entry name" value="sigma70-ECF"/>
    <property type="match status" value="1"/>
</dbReference>